<dbReference type="OrthoDB" id="7357196at2759"/>
<dbReference type="PROSITE" id="PS00615">
    <property type="entry name" value="C_TYPE_LECTIN_1"/>
    <property type="match status" value="1"/>
</dbReference>
<evidence type="ECO:0000313" key="4">
    <source>
        <dbReference type="EMBL" id="PNF16204.1"/>
    </source>
</evidence>
<dbReference type="PROSITE" id="PS50041">
    <property type="entry name" value="C_TYPE_LECTIN_2"/>
    <property type="match status" value="1"/>
</dbReference>
<feature type="domain" description="C-type lectin" evidence="3">
    <location>
        <begin position="111"/>
        <end position="233"/>
    </location>
</feature>
<gene>
    <name evidence="4" type="primary">LPSBP_4</name>
    <name evidence="4" type="ORF">B7P43_G17857</name>
</gene>
<feature type="signal peptide" evidence="2">
    <location>
        <begin position="1"/>
        <end position="24"/>
    </location>
</feature>
<dbReference type="EMBL" id="NEVH01025015">
    <property type="protein sequence ID" value="PNF16204.1"/>
    <property type="molecule type" value="Genomic_DNA"/>
</dbReference>
<dbReference type="AlphaFoldDB" id="A0A2J7PIR5"/>
<keyword evidence="1" id="KW-1015">Disulfide bond</keyword>
<dbReference type="SMART" id="SM00034">
    <property type="entry name" value="CLECT"/>
    <property type="match status" value="1"/>
</dbReference>
<proteinExistence type="predicted"/>
<dbReference type="InterPro" id="IPR016187">
    <property type="entry name" value="CTDL_fold"/>
</dbReference>
<name>A0A2J7PIR5_9NEOP</name>
<dbReference type="InterPro" id="IPR050111">
    <property type="entry name" value="C-type_lectin/snaclec_domain"/>
</dbReference>
<dbReference type="PANTHER" id="PTHR22803">
    <property type="entry name" value="MANNOSE, PHOSPHOLIPASE, LECTIN RECEPTOR RELATED"/>
    <property type="match status" value="1"/>
</dbReference>
<evidence type="ECO:0000259" key="3">
    <source>
        <dbReference type="PROSITE" id="PS50041"/>
    </source>
</evidence>
<dbReference type="FunCoup" id="A0A2J7PIR5">
    <property type="interactions" value="4"/>
</dbReference>
<evidence type="ECO:0000256" key="2">
    <source>
        <dbReference type="SAM" id="SignalP"/>
    </source>
</evidence>
<reference evidence="4 5" key="1">
    <citation type="submission" date="2017-12" db="EMBL/GenBank/DDBJ databases">
        <title>Hemimetabolous genomes reveal molecular basis of termite eusociality.</title>
        <authorList>
            <person name="Harrison M.C."/>
            <person name="Jongepier E."/>
            <person name="Robertson H.M."/>
            <person name="Arning N."/>
            <person name="Bitard-Feildel T."/>
            <person name="Chao H."/>
            <person name="Childers C.P."/>
            <person name="Dinh H."/>
            <person name="Doddapaneni H."/>
            <person name="Dugan S."/>
            <person name="Gowin J."/>
            <person name="Greiner C."/>
            <person name="Han Y."/>
            <person name="Hu H."/>
            <person name="Hughes D.S.T."/>
            <person name="Huylmans A.-K."/>
            <person name="Kemena C."/>
            <person name="Kremer L.P.M."/>
            <person name="Lee S.L."/>
            <person name="Lopez-Ezquerra A."/>
            <person name="Mallet L."/>
            <person name="Monroy-Kuhn J.M."/>
            <person name="Moser A."/>
            <person name="Murali S.C."/>
            <person name="Muzny D.M."/>
            <person name="Otani S."/>
            <person name="Piulachs M.-D."/>
            <person name="Poelchau M."/>
            <person name="Qu J."/>
            <person name="Schaub F."/>
            <person name="Wada-Katsumata A."/>
            <person name="Worley K.C."/>
            <person name="Xie Q."/>
            <person name="Ylla G."/>
            <person name="Poulsen M."/>
            <person name="Gibbs R.A."/>
            <person name="Schal C."/>
            <person name="Richards S."/>
            <person name="Belles X."/>
            <person name="Korb J."/>
            <person name="Bornberg-Bauer E."/>
        </authorList>
    </citation>
    <scope>NUCLEOTIDE SEQUENCE [LARGE SCALE GENOMIC DNA]</scope>
    <source>
        <tissue evidence="4">Whole body</tissue>
    </source>
</reference>
<dbReference type="InterPro" id="IPR016186">
    <property type="entry name" value="C-type_lectin-like/link_sf"/>
</dbReference>
<comment type="caution">
    <text evidence="4">The sequence shown here is derived from an EMBL/GenBank/DDBJ whole genome shotgun (WGS) entry which is preliminary data.</text>
</comment>
<dbReference type="STRING" id="105785.A0A2J7PIR5"/>
<dbReference type="SUPFAM" id="SSF56436">
    <property type="entry name" value="C-type lectin-like"/>
    <property type="match status" value="1"/>
</dbReference>
<dbReference type="InParanoid" id="A0A2J7PIR5"/>
<protein>
    <submittedName>
        <fullName evidence="4">Hemolymph lipopolysaccharide-binding protein</fullName>
    </submittedName>
</protein>
<dbReference type="Pfam" id="PF00059">
    <property type="entry name" value="Lectin_C"/>
    <property type="match status" value="1"/>
</dbReference>
<evidence type="ECO:0000256" key="1">
    <source>
        <dbReference type="ARBA" id="ARBA00023157"/>
    </source>
</evidence>
<keyword evidence="5" id="KW-1185">Reference proteome</keyword>
<accession>A0A2J7PIR5</accession>
<feature type="chain" id="PRO_5014382829" evidence="2">
    <location>
        <begin position="25"/>
        <end position="265"/>
    </location>
</feature>
<evidence type="ECO:0000313" key="5">
    <source>
        <dbReference type="Proteomes" id="UP000235965"/>
    </source>
</evidence>
<dbReference type="InterPro" id="IPR001304">
    <property type="entry name" value="C-type_lectin-like"/>
</dbReference>
<dbReference type="Proteomes" id="UP000235965">
    <property type="component" value="Unassembled WGS sequence"/>
</dbReference>
<organism evidence="4 5">
    <name type="scientific">Cryptotermes secundus</name>
    <dbReference type="NCBI Taxonomy" id="105785"/>
    <lineage>
        <taxon>Eukaryota</taxon>
        <taxon>Metazoa</taxon>
        <taxon>Ecdysozoa</taxon>
        <taxon>Arthropoda</taxon>
        <taxon>Hexapoda</taxon>
        <taxon>Insecta</taxon>
        <taxon>Pterygota</taxon>
        <taxon>Neoptera</taxon>
        <taxon>Polyneoptera</taxon>
        <taxon>Dictyoptera</taxon>
        <taxon>Blattodea</taxon>
        <taxon>Blattoidea</taxon>
        <taxon>Termitoidae</taxon>
        <taxon>Kalotermitidae</taxon>
        <taxon>Cryptotermitinae</taxon>
        <taxon>Cryptotermes</taxon>
    </lineage>
</organism>
<dbReference type="InterPro" id="IPR018378">
    <property type="entry name" value="C-type_lectin_CS"/>
</dbReference>
<sequence>MMDWQIYLRLKLAVMCACVSLSWAQNCPSQKHAAAKFTINSHRNQTGHWISQVWLQHSPDSHTVTSPWMVEVEQNTASCKGVESVQLVATLTAPPIRAGPGYELRRGVGYYKIHTEPKTWQEARQICEQEGAHLAVINSEEESKVLQSLFAPVAAKLKVAWAFVGFHDLYNEGQYLTIFDEPLNSSGFYRWVVGQPDNWGGNDRSPGEDCGSIHTNGGLNDLTCTAKVPFICEQELWLEPHADLMSSLKCHSSTNTDIALEVPPA</sequence>
<keyword evidence="2" id="KW-0732">Signal</keyword>
<dbReference type="Gene3D" id="3.10.100.10">
    <property type="entry name" value="Mannose-Binding Protein A, subunit A"/>
    <property type="match status" value="1"/>
</dbReference>